<reference evidence="3 4" key="1">
    <citation type="submission" date="2015-12" db="EMBL/GenBank/DDBJ databases">
        <title>Draft genome sequence of Moniliophthora roreri, the causal agent of frosty pod rot of cacao.</title>
        <authorList>
            <person name="Aime M.C."/>
            <person name="Diaz-Valderrama J.R."/>
            <person name="Kijpornyongpan T."/>
            <person name="Phillips-Mora W."/>
        </authorList>
    </citation>
    <scope>NUCLEOTIDE SEQUENCE [LARGE SCALE GENOMIC DNA]</scope>
    <source>
        <strain evidence="3 4">MCA 2952</strain>
    </source>
</reference>
<keyword evidence="2" id="KW-0472">Membrane</keyword>
<evidence type="ECO:0000256" key="1">
    <source>
        <dbReference type="SAM" id="MobiDB-lite"/>
    </source>
</evidence>
<evidence type="ECO:0000256" key="2">
    <source>
        <dbReference type="SAM" id="Phobius"/>
    </source>
</evidence>
<accession>A0A0W0F789</accession>
<feature type="transmembrane region" description="Helical" evidence="2">
    <location>
        <begin position="96"/>
        <end position="115"/>
    </location>
</feature>
<feature type="compositionally biased region" description="Polar residues" evidence="1">
    <location>
        <begin position="278"/>
        <end position="289"/>
    </location>
</feature>
<keyword evidence="2" id="KW-0812">Transmembrane</keyword>
<feature type="transmembrane region" description="Helical" evidence="2">
    <location>
        <begin position="170"/>
        <end position="190"/>
    </location>
</feature>
<dbReference type="EMBL" id="LATX01002272">
    <property type="protein sequence ID" value="KTB32002.1"/>
    <property type="molecule type" value="Genomic_DNA"/>
</dbReference>
<feature type="transmembrane region" description="Helical" evidence="2">
    <location>
        <begin position="237"/>
        <end position="256"/>
    </location>
</feature>
<feature type="region of interest" description="Disordered" evidence="1">
    <location>
        <begin position="268"/>
        <end position="289"/>
    </location>
</feature>
<evidence type="ECO:0000313" key="3">
    <source>
        <dbReference type="EMBL" id="KTB32002.1"/>
    </source>
</evidence>
<evidence type="ECO:0000313" key="4">
    <source>
        <dbReference type="Proteomes" id="UP000054988"/>
    </source>
</evidence>
<sequence length="326" mass="35993">MGPLLCLLLPIWVEAIGYGFFSCLFCATVCIYFIDWLRLVAGSPAPASRANIMLFISAVMFMIATIHLALGTYRLFKNYIDVAVPPILPVARWDNITITLLYATQEILGSGAAVYRCWILWNMDWEVVAFPLFLLLGEIAVSYVPSGFIAESDLAKGIADPRIPGFITSFYVLNSAANITTTSLMVYRLWSVHRNSHTANKSILVSVMWILVESAMLQLVVEVILLGLFLVNSSAQYVFFGLVVPVIGITFTAVALRIKLVSVANAFGEPSSSSSSSNGPQCSRRTNSSHSRRIVFTDIGTHGEDIFRTSDYYKHTHTELPSRNTA</sequence>
<dbReference type="AlphaFoldDB" id="A0A0W0F789"/>
<protein>
    <submittedName>
        <fullName evidence="3">Uncharacterized protein</fullName>
    </submittedName>
</protein>
<organism evidence="3 4">
    <name type="scientific">Moniliophthora roreri</name>
    <name type="common">Frosty pod rot fungus</name>
    <name type="synonym">Monilia roreri</name>
    <dbReference type="NCBI Taxonomy" id="221103"/>
    <lineage>
        <taxon>Eukaryota</taxon>
        <taxon>Fungi</taxon>
        <taxon>Dikarya</taxon>
        <taxon>Basidiomycota</taxon>
        <taxon>Agaricomycotina</taxon>
        <taxon>Agaricomycetes</taxon>
        <taxon>Agaricomycetidae</taxon>
        <taxon>Agaricales</taxon>
        <taxon>Marasmiineae</taxon>
        <taxon>Marasmiaceae</taxon>
        <taxon>Moniliophthora</taxon>
    </lineage>
</organism>
<name>A0A0W0F789_MONRR</name>
<proteinExistence type="predicted"/>
<keyword evidence="2" id="KW-1133">Transmembrane helix</keyword>
<dbReference type="Proteomes" id="UP000054988">
    <property type="component" value="Unassembled WGS sequence"/>
</dbReference>
<feature type="transmembrane region" description="Helical" evidence="2">
    <location>
        <begin position="52"/>
        <end position="76"/>
    </location>
</feature>
<feature type="transmembrane region" description="Helical" evidence="2">
    <location>
        <begin position="202"/>
        <end position="231"/>
    </location>
</feature>
<gene>
    <name evidence="3" type="ORF">WG66_15431</name>
</gene>
<feature type="transmembrane region" description="Helical" evidence="2">
    <location>
        <begin position="15"/>
        <end position="40"/>
    </location>
</feature>
<comment type="caution">
    <text evidence="3">The sequence shown here is derived from an EMBL/GenBank/DDBJ whole genome shotgun (WGS) entry which is preliminary data.</text>
</comment>
<feature type="transmembrane region" description="Helical" evidence="2">
    <location>
        <begin position="127"/>
        <end position="150"/>
    </location>
</feature>